<evidence type="ECO:0000313" key="2">
    <source>
        <dbReference type="Proteomes" id="UP000001542"/>
    </source>
</evidence>
<proteinExistence type="evidence at protein level"/>
<evidence type="ECO:0007829" key="3">
    <source>
        <dbReference type="PDB" id="9D5N"/>
    </source>
</evidence>
<reference evidence="1" key="1">
    <citation type="submission" date="2006-10" db="EMBL/GenBank/DDBJ databases">
        <authorList>
            <person name="Amadeo P."/>
            <person name="Zhao Q."/>
            <person name="Wortman J."/>
            <person name="Fraser-Liggett C."/>
            <person name="Carlton J."/>
        </authorList>
    </citation>
    <scope>NUCLEOTIDE SEQUENCE</scope>
    <source>
        <strain evidence="1">G3</strain>
    </source>
</reference>
<reference evidence="3" key="3">
    <citation type="journal article" date="2025" name="Nat. Commun.">
        <title>Structures of Native Doublet Microtubules from Trichomonas vaginalis Reveal Parasite-Specific Proteins.</title>
        <authorList>
            <person name="Stevens A."/>
            <person name="Kashyap S."/>
            <person name="Crofut E.H."/>
            <person name="Wang S.E."/>
            <person name="Muratore K.A."/>
            <person name="Johnson P.J."/>
            <person name="Zhou Z.H."/>
        </authorList>
    </citation>
    <scope>STRUCTURE BY ELECTRON MICROSCOPY (4.20 ANGSTROMS)</scope>
</reference>
<dbReference type="PDB" id="9D5N">
    <property type="method" value="EM"/>
    <property type="resolution" value="4.20 A"/>
    <property type="chains" value="A=1-386"/>
</dbReference>
<dbReference type="AlphaFoldDB" id="A2F5C9"/>
<keyword evidence="2" id="KW-1185">Reference proteome</keyword>
<keyword evidence="3" id="KW-0002">3D-structure</keyword>
<dbReference type="OrthoDB" id="10262517at2759"/>
<organism evidence="1 2">
    <name type="scientific">Trichomonas vaginalis (strain ATCC PRA-98 / G3)</name>
    <dbReference type="NCBI Taxonomy" id="412133"/>
    <lineage>
        <taxon>Eukaryota</taxon>
        <taxon>Metamonada</taxon>
        <taxon>Parabasalia</taxon>
        <taxon>Trichomonadida</taxon>
        <taxon>Trichomonadidae</taxon>
        <taxon>Trichomonas</taxon>
    </lineage>
</organism>
<evidence type="ECO:0000313" key="1">
    <source>
        <dbReference type="EMBL" id="EAX99892.1"/>
    </source>
</evidence>
<dbReference type="VEuPathDB" id="TrichDB:TVAG_222530"/>
<sequence>MYPRFYTRDVPPAGIKSKQFDGVNGCFQDDVEFKGPNAQLPYRNQRLGEPGVPLHTHGVIDPPLPSNLVFGVSSGSKNFSAADCLKMEPDHETAAHMRFVEAQEKNYERSKAKLGQTRDGVAVIPEELKTRGFGVNTRFGETAGQVIQGTLCDIPNDVTLTPGYQTRRNYDWEKSKINLRTHTFGIKGEGNIDHLNEVMDMTNTTGGTNLVPLPVDRADNNQIVPDPDPVEPWTRTTMRTMTADQLHGTRDPAQRPPAGLSTQAIEFTVGDTIRGMGLMDARGPTEAYRDREVPQDMTFGIRTKPNPFPNPLRGPGRYVALGLSDEDFLLLRDRAHIVPVMVKALALKEEEANQIFDTVSNRFGRDKISISEFHQEFKMQQSQNSI</sequence>
<accession>A2F5C9</accession>
<name>A2F5C9_TRIV3</name>
<dbReference type="KEGG" id="tva:4757712"/>
<reference evidence="1" key="2">
    <citation type="journal article" date="2007" name="Science">
        <title>Draft genome sequence of the sexually transmitted pathogen Trichomonas vaginalis.</title>
        <authorList>
            <person name="Carlton J.M."/>
            <person name="Hirt R.P."/>
            <person name="Silva J.C."/>
            <person name="Delcher A.L."/>
            <person name="Schatz M."/>
            <person name="Zhao Q."/>
            <person name="Wortman J.R."/>
            <person name="Bidwell S.L."/>
            <person name="Alsmark U.C.M."/>
            <person name="Besteiro S."/>
            <person name="Sicheritz-Ponten T."/>
            <person name="Noel C.J."/>
            <person name="Dacks J.B."/>
            <person name="Foster P.G."/>
            <person name="Simillion C."/>
            <person name="Van de Peer Y."/>
            <person name="Miranda-Saavedra D."/>
            <person name="Barton G.J."/>
            <person name="Westrop G.D."/>
            <person name="Mueller S."/>
            <person name="Dessi D."/>
            <person name="Fiori P.L."/>
            <person name="Ren Q."/>
            <person name="Paulsen I."/>
            <person name="Zhang H."/>
            <person name="Bastida-Corcuera F.D."/>
            <person name="Simoes-Barbosa A."/>
            <person name="Brown M.T."/>
            <person name="Hayes R.D."/>
            <person name="Mukherjee M."/>
            <person name="Okumura C.Y."/>
            <person name="Schneider R."/>
            <person name="Smith A.J."/>
            <person name="Vanacova S."/>
            <person name="Villalvazo M."/>
            <person name="Haas B.J."/>
            <person name="Pertea M."/>
            <person name="Feldblyum T.V."/>
            <person name="Utterback T.R."/>
            <person name="Shu C.L."/>
            <person name="Osoegawa K."/>
            <person name="de Jong P.J."/>
            <person name="Hrdy I."/>
            <person name="Horvathova L."/>
            <person name="Zubacova Z."/>
            <person name="Dolezal P."/>
            <person name="Malik S.B."/>
            <person name="Logsdon J.M. Jr."/>
            <person name="Henze K."/>
            <person name="Gupta A."/>
            <person name="Wang C.C."/>
            <person name="Dunne R.L."/>
            <person name="Upcroft J.A."/>
            <person name="Upcroft P."/>
            <person name="White O."/>
            <person name="Salzberg S.L."/>
            <person name="Tang P."/>
            <person name="Chiu C.-H."/>
            <person name="Lee Y.-S."/>
            <person name="Embley T.M."/>
            <person name="Coombs G.H."/>
            <person name="Mottram J.C."/>
            <person name="Tachezy J."/>
            <person name="Fraser-Liggett C.M."/>
            <person name="Johnson P.J."/>
        </authorList>
    </citation>
    <scope>NUCLEOTIDE SEQUENCE [LARGE SCALE GENOMIC DNA]</scope>
    <source>
        <strain evidence="1">G3</strain>
    </source>
</reference>
<protein>
    <submittedName>
        <fullName evidence="1">Uncharacterized protein</fullName>
    </submittedName>
</protein>
<dbReference type="VEuPathDB" id="TrichDB:TVAGG3_1031910"/>
<dbReference type="RefSeq" id="XP_001312822.1">
    <property type="nucleotide sequence ID" value="XM_001312821.1"/>
</dbReference>
<dbReference type="EMDB" id="EMD-46580"/>
<dbReference type="Proteomes" id="UP000001542">
    <property type="component" value="Unassembled WGS sequence"/>
</dbReference>
<dbReference type="EMBL" id="DS113621">
    <property type="protein sequence ID" value="EAX99892.1"/>
    <property type="molecule type" value="Genomic_DNA"/>
</dbReference>
<dbReference type="InParanoid" id="A2F5C9"/>
<gene>
    <name evidence="1" type="ORF">TVAG_222530</name>
</gene>